<evidence type="ECO:0000256" key="1">
    <source>
        <dbReference type="SAM" id="MobiDB-lite"/>
    </source>
</evidence>
<sequence>MRIFNISFVVFDKGMKRHSFMKENRFTTDISLRVSKDDGWPVDDSLADVSFILNKDPGDETDEDQANDEEAVNSASIFKPSWTELIENGQIDLTELRKYGGGPKHNLPVASEAGEYFKMLFTNDMCDKFVKTQTNMQDL</sequence>
<keyword evidence="3" id="KW-1185">Reference proteome</keyword>
<gene>
    <name evidence="2" type="ORF">AVEN_257263_1</name>
</gene>
<evidence type="ECO:0000313" key="2">
    <source>
        <dbReference type="EMBL" id="GBM62663.1"/>
    </source>
</evidence>
<name>A0A4Y2HBJ2_ARAVE</name>
<comment type="caution">
    <text evidence="2">The sequence shown here is derived from an EMBL/GenBank/DDBJ whole genome shotgun (WGS) entry which is preliminary data.</text>
</comment>
<feature type="compositionally biased region" description="Acidic residues" evidence="1">
    <location>
        <begin position="59"/>
        <end position="71"/>
    </location>
</feature>
<feature type="region of interest" description="Disordered" evidence="1">
    <location>
        <begin position="53"/>
        <end position="73"/>
    </location>
</feature>
<reference evidence="2 3" key="1">
    <citation type="journal article" date="2019" name="Sci. Rep.">
        <title>Orb-weaving spider Araneus ventricosus genome elucidates the spidroin gene catalogue.</title>
        <authorList>
            <person name="Kono N."/>
            <person name="Nakamura H."/>
            <person name="Ohtoshi R."/>
            <person name="Moran D.A.P."/>
            <person name="Shinohara A."/>
            <person name="Yoshida Y."/>
            <person name="Fujiwara M."/>
            <person name="Mori M."/>
            <person name="Tomita M."/>
            <person name="Arakawa K."/>
        </authorList>
    </citation>
    <scope>NUCLEOTIDE SEQUENCE [LARGE SCALE GENOMIC DNA]</scope>
</reference>
<proteinExistence type="predicted"/>
<dbReference type="Proteomes" id="UP000499080">
    <property type="component" value="Unassembled WGS sequence"/>
</dbReference>
<dbReference type="EMBL" id="BGPR01001829">
    <property type="protein sequence ID" value="GBM62663.1"/>
    <property type="molecule type" value="Genomic_DNA"/>
</dbReference>
<protein>
    <submittedName>
        <fullName evidence="2">Uncharacterized protein</fullName>
    </submittedName>
</protein>
<evidence type="ECO:0000313" key="3">
    <source>
        <dbReference type="Proteomes" id="UP000499080"/>
    </source>
</evidence>
<organism evidence="2 3">
    <name type="scientific">Araneus ventricosus</name>
    <name type="common">Orbweaver spider</name>
    <name type="synonym">Epeira ventricosa</name>
    <dbReference type="NCBI Taxonomy" id="182803"/>
    <lineage>
        <taxon>Eukaryota</taxon>
        <taxon>Metazoa</taxon>
        <taxon>Ecdysozoa</taxon>
        <taxon>Arthropoda</taxon>
        <taxon>Chelicerata</taxon>
        <taxon>Arachnida</taxon>
        <taxon>Araneae</taxon>
        <taxon>Araneomorphae</taxon>
        <taxon>Entelegynae</taxon>
        <taxon>Araneoidea</taxon>
        <taxon>Araneidae</taxon>
        <taxon>Araneus</taxon>
    </lineage>
</organism>
<dbReference type="OrthoDB" id="6513427at2759"/>
<dbReference type="AlphaFoldDB" id="A0A4Y2HBJ2"/>
<accession>A0A4Y2HBJ2</accession>